<dbReference type="EMBL" id="OV651814">
    <property type="protein sequence ID" value="CAH1105745.1"/>
    <property type="molecule type" value="Genomic_DNA"/>
</dbReference>
<dbReference type="OrthoDB" id="8193306at2759"/>
<evidence type="ECO:0000313" key="2">
    <source>
        <dbReference type="Proteomes" id="UP001153636"/>
    </source>
</evidence>
<dbReference type="AlphaFoldDB" id="A0A9P0CTT7"/>
<keyword evidence="2" id="KW-1185">Reference proteome</keyword>
<evidence type="ECO:0000313" key="1">
    <source>
        <dbReference type="EMBL" id="CAH1105745.1"/>
    </source>
</evidence>
<accession>A0A9P0CTT7</accession>
<name>A0A9P0CTT7_9CUCU</name>
<organism evidence="1 2">
    <name type="scientific">Psylliodes chrysocephalus</name>
    <dbReference type="NCBI Taxonomy" id="3402493"/>
    <lineage>
        <taxon>Eukaryota</taxon>
        <taxon>Metazoa</taxon>
        <taxon>Ecdysozoa</taxon>
        <taxon>Arthropoda</taxon>
        <taxon>Hexapoda</taxon>
        <taxon>Insecta</taxon>
        <taxon>Pterygota</taxon>
        <taxon>Neoptera</taxon>
        <taxon>Endopterygota</taxon>
        <taxon>Coleoptera</taxon>
        <taxon>Polyphaga</taxon>
        <taxon>Cucujiformia</taxon>
        <taxon>Chrysomeloidea</taxon>
        <taxon>Chrysomelidae</taxon>
        <taxon>Galerucinae</taxon>
        <taxon>Alticini</taxon>
        <taxon>Psylliodes</taxon>
    </lineage>
</organism>
<sequence>MFVEADLTRRQYEIIRNANKKFFPCYSLLQKVKQECYPPAESCRVISTCAERDLQSLVDLTVTRLSIFLEEVLILLKEQERDNLKIICKWGCDGFQQSQFKQKFENDADSDENILFQSYFVSLRLVCGKDEKIVWANPTRSSPRYCRPIRFRFVKETTDITEEQITVVKISGKSLYATEVDTIFG</sequence>
<gene>
    <name evidence="1" type="ORF">PSYICH_LOCUS6727</name>
</gene>
<protein>
    <submittedName>
        <fullName evidence="1">Uncharacterized protein</fullName>
    </submittedName>
</protein>
<proteinExistence type="predicted"/>
<reference evidence="1" key="1">
    <citation type="submission" date="2022-01" db="EMBL/GenBank/DDBJ databases">
        <authorList>
            <person name="King R."/>
        </authorList>
    </citation>
    <scope>NUCLEOTIDE SEQUENCE</scope>
</reference>
<dbReference type="Proteomes" id="UP001153636">
    <property type="component" value="Chromosome 2"/>
</dbReference>